<comment type="catalytic activity">
    <reaction evidence="1">
        <text>chorismate = isochorismate</text>
        <dbReference type="Rhea" id="RHEA:18985"/>
        <dbReference type="ChEBI" id="CHEBI:29748"/>
        <dbReference type="ChEBI" id="CHEBI:29780"/>
        <dbReference type="EC" id="5.4.4.2"/>
    </reaction>
</comment>
<dbReference type="InterPro" id="IPR005801">
    <property type="entry name" value="ADC_synthase"/>
</dbReference>
<feature type="compositionally biased region" description="Basic and acidic residues" evidence="6">
    <location>
        <begin position="202"/>
        <end position="221"/>
    </location>
</feature>
<keyword evidence="4" id="KW-0413">Isomerase</keyword>
<gene>
    <name evidence="8" type="ORF">A3K89_04240</name>
</gene>
<proteinExistence type="inferred from homology"/>
<name>A0A177YGD8_9NOCA</name>
<feature type="region of interest" description="Disordered" evidence="6">
    <location>
        <begin position="197"/>
        <end position="221"/>
    </location>
</feature>
<accession>A0A177YGD8</accession>
<evidence type="ECO:0000313" key="9">
    <source>
        <dbReference type="Proteomes" id="UP000077519"/>
    </source>
</evidence>
<feature type="domain" description="Chorismate-utilising enzyme C-terminal" evidence="7">
    <location>
        <begin position="103"/>
        <end position="366"/>
    </location>
</feature>
<dbReference type="NCBIfam" id="TIGR00543">
    <property type="entry name" value="isochor_syn"/>
    <property type="match status" value="1"/>
</dbReference>
<dbReference type="GO" id="GO:0008909">
    <property type="term" value="F:isochorismate synthase activity"/>
    <property type="evidence" value="ECO:0007669"/>
    <property type="project" value="UniProtKB-EC"/>
</dbReference>
<evidence type="ECO:0000256" key="5">
    <source>
        <dbReference type="ARBA" id="ARBA00041564"/>
    </source>
</evidence>
<protein>
    <recommendedName>
        <fullName evidence="3">isochorismate synthase</fullName>
        <ecNumber evidence="3">5.4.4.2</ecNumber>
    </recommendedName>
    <alternativeName>
        <fullName evidence="5">Isochorismate mutase</fullName>
    </alternativeName>
</protein>
<dbReference type="EMBL" id="LVHI01000012">
    <property type="protein sequence ID" value="OAK54573.1"/>
    <property type="molecule type" value="Genomic_DNA"/>
</dbReference>
<dbReference type="Gene3D" id="3.60.120.10">
    <property type="entry name" value="Anthranilate synthase"/>
    <property type="match status" value="1"/>
</dbReference>
<dbReference type="AlphaFoldDB" id="A0A177YGD8"/>
<evidence type="ECO:0000256" key="2">
    <source>
        <dbReference type="ARBA" id="ARBA00005297"/>
    </source>
</evidence>
<dbReference type="EC" id="5.4.4.2" evidence="3"/>
<evidence type="ECO:0000256" key="4">
    <source>
        <dbReference type="ARBA" id="ARBA00023235"/>
    </source>
</evidence>
<dbReference type="Proteomes" id="UP000077519">
    <property type="component" value="Unassembled WGS sequence"/>
</dbReference>
<evidence type="ECO:0000256" key="3">
    <source>
        <dbReference type="ARBA" id="ARBA00012824"/>
    </source>
</evidence>
<dbReference type="PANTHER" id="PTHR42839:SF2">
    <property type="entry name" value="ISOCHORISMATE SYNTHASE ENTC"/>
    <property type="match status" value="1"/>
</dbReference>
<dbReference type="RefSeq" id="WP_068425000.1">
    <property type="nucleotide sequence ID" value="NZ_LVHI01000012.1"/>
</dbReference>
<dbReference type="InterPro" id="IPR004561">
    <property type="entry name" value="IsoChor_synthase"/>
</dbReference>
<dbReference type="PANTHER" id="PTHR42839">
    <property type="entry name" value="ISOCHORISMATE SYNTHASE ENTC"/>
    <property type="match status" value="1"/>
</dbReference>
<evidence type="ECO:0000256" key="6">
    <source>
        <dbReference type="SAM" id="MobiDB-lite"/>
    </source>
</evidence>
<evidence type="ECO:0000313" key="8">
    <source>
        <dbReference type="EMBL" id="OAK54573.1"/>
    </source>
</evidence>
<sequence length="378" mass="39860">MSTQTSTADERIGIRTSGRFVLSRPHGTVVASGVRQQFTDAVDAIDALRSGAADTVVGAVPFAAGAPCALTSPEKIGFTTDRWTPPRAPRPLPVLVVDELREREHLDRVRTAVDVLRSDGNPLDKVVLARTLSLRAERPVDPEAVLAALVSNTPSGNGYLVDLGAAGGRHVGKTLVGSSPEVLIRTRGRVVTCHPLAGSAPRHPDPRVDDEHGRSLARSTKDRREHAFVVDAIRTALTPFCTVLDIPDTPSLTTTPQLWHLGTPISGELKDPSVTSLELAVALHPTPAVCGTPTELAYATIDELEGDRGFYAGAVGWSDGRGDGEWMVAIRCAEIDGSAGRITAYAGGGIVAESDPDTELQETNVKFGTVLGALGVTL</sequence>
<evidence type="ECO:0000256" key="1">
    <source>
        <dbReference type="ARBA" id="ARBA00000799"/>
    </source>
</evidence>
<organism evidence="8 9">
    <name type="scientific">Rhodococcoides kyotonense</name>
    <dbReference type="NCBI Taxonomy" id="398843"/>
    <lineage>
        <taxon>Bacteria</taxon>
        <taxon>Bacillati</taxon>
        <taxon>Actinomycetota</taxon>
        <taxon>Actinomycetes</taxon>
        <taxon>Mycobacteriales</taxon>
        <taxon>Nocardiaceae</taxon>
        <taxon>Rhodococcoides</taxon>
    </lineage>
</organism>
<keyword evidence="9" id="KW-1185">Reference proteome</keyword>
<dbReference type="Pfam" id="PF00425">
    <property type="entry name" value="Chorismate_bind"/>
    <property type="match status" value="1"/>
</dbReference>
<reference evidence="8 9" key="1">
    <citation type="submission" date="2016-03" db="EMBL/GenBank/DDBJ databases">
        <title>Genome sequence of Rhodococcus kyotonensis KB10.</title>
        <authorList>
            <person name="Jeong H."/>
            <person name="Hong C.E."/>
            <person name="Jo S.H."/>
            <person name="Park J.M."/>
        </authorList>
    </citation>
    <scope>NUCLEOTIDE SEQUENCE [LARGE SCALE GENOMIC DNA]</scope>
    <source>
        <strain evidence="8 9">KB10</strain>
    </source>
</reference>
<comment type="caution">
    <text evidence="8">The sequence shown here is derived from an EMBL/GenBank/DDBJ whole genome shotgun (WGS) entry which is preliminary data.</text>
</comment>
<comment type="similarity">
    <text evidence="2">Belongs to the isochorismate synthase family.</text>
</comment>
<dbReference type="InterPro" id="IPR015890">
    <property type="entry name" value="Chorismate_C"/>
</dbReference>
<dbReference type="SUPFAM" id="SSF56322">
    <property type="entry name" value="ADC synthase"/>
    <property type="match status" value="1"/>
</dbReference>
<evidence type="ECO:0000259" key="7">
    <source>
        <dbReference type="Pfam" id="PF00425"/>
    </source>
</evidence>